<dbReference type="EMBL" id="FOGB01000010">
    <property type="protein sequence ID" value="SEQ89915.1"/>
    <property type="molecule type" value="Genomic_DNA"/>
</dbReference>
<name>A0A1H9JTR5_9GAMM</name>
<sequence length="60" mass="6402">MFAKGVRKGAIRDACRQTGVALLQVSGSSVADREVLPFSGSQGRAVNNIRPADRTKSRQS</sequence>
<evidence type="ECO:0000313" key="3">
    <source>
        <dbReference type="Proteomes" id="UP000198749"/>
    </source>
</evidence>
<accession>A0A1H9JTR5</accession>
<organism evidence="2 3">
    <name type="scientific">Amphritea atlantica</name>
    <dbReference type="NCBI Taxonomy" id="355243"/>
    <lineage>
        <taxon>Bacteria</taxon>
        <taxon>Pseudomonadati</taxon>
        <taxon>Pseudomonadota</taxon>
        <taxon>Gammaproteobacteria</taxon>
        <taxon>Oceanospirillales</taxon>
        <taxon>Oceanospirillaceae</taxon>
        <taxon>Amphritea</taxon>
    </lineage>
</organism>
<dbReference type="Proteomes" id="UP000198749">
    <property type="component" value="Unassembled WGS sequence"/>
</dbReference>
<evidence type="ECO:0000313" key="2">
    <source>
        <dbReference type="EMBL" id="SEQ89915.1"/>
    </source>
</evidence>
<protein>
    <submittedName>
        <fullName evidence="2">Uncharacterized protein</fullName>
    </submittedName>
</protein>
<reference evidence="3" key="1">
    <citation type="submission" date="2016-10" db="EMBL/GenBank/DDBJ databases">
        <authorList>
            <person name="Varghese N."/>
            <person name="Submissions S."/>
        </authorList>
    </citation>
    <scope>NUCLEOTIDE SEQUENCE [LARGE SCALE GENOMIC DNA]</scope>
    <source>
        <strain evidence="3">DSM 18887</strain>
    </source>
</reference>
<feature type="region of interest" description="Disordered" evidence="1">
    <location>
        <begin position="40"/>
        <end position="60"/>
    </location>
</feature>
<feature type="compositionally biased region" description="Basic and acidic residues" evidence="1">
    <location>
        <begin position="51"/>
        <end position="60"/>
    </location>
</feature>
<evidence type="ECO:0000256" key="1">
    <source>
        <dbReference type="SAM" id="MobiDB-lite"/>
    </source>
</evidence>
<proteinExistence type="predicted"/>
<keyword evidence="3" id="KW-1185">Reference proteome</keyword>
<dbReference type="AlphaFoldDB" id="A0A1H9JTR5"/>
<gene>
    <name evidence="2" type="ORF">SAMN03080615_03165</name>
</gene>